<organism evidence="1 2">
    <name type="scientific">Roseburia inulinivorans</name>
    <dbReference type="NCBI Taxonomy" id="360807"/>
    <lineage>
        <taxon>Bacteria</taxon>
        <taxon>Bacillati</taxon>
        <taxon>Bacillota</taxon>
        <taxon>Clostridia</taxon>
        <taxon>Lachnospirales</taxon>
        <taxon>Lachnospiraceae</taxon>
        <taxon>Roseburia</taxon>
    </lineage>
</organism>
<reference evidence="1 2" key="1">
    <citation type="submission" date="2018-08" db="EMBL/GenBank/DDBJ databases">
        <title>A genome reference for cultivated species of the human gut microbiota.</title>
        <authorList>
            <person name="Zou Y."/>
            <person name="Xue W."/>
            <person name="Luo G."/>
        </authorList>
    </citation>
    <scope>NUCLEOTIDE SEQUENCE [LARGE SCALE GENOMIC DNA]</scope>
    <source>
        <strain evidence="1 2">AM42-1AC</strain>
    </source>
</reference>
<proteinExistence type="predicted"/>
<gene>
    <name evidence="1" type="ORF">DW914_18305</name>
</gene>
<dbReference type="Proteomes" id="UP000283492">
    <property type="component" value="Unassembled WGS sequence"/>
</dbReference>
<dbReference type="AlphaFoldDB" id="A0A3R6A8C9"/>
<evidence type="ECO:0000313" key="2">
    <source>
        <dbReference type="Proteomes" id="UP000283492"/>
    </source>
</evidence>
<dbReference type="RefSeq" id="WP_118583829.1">
    <property type="nucleotide sequence ID" value="NZ_CABJFX010000056.1"/>
</dbReference>
<name>A0A3R6A8C9_9FIRM</name>
<evidence type="ECO:0000313" key="1">
    <source>
        <dbReference type="EMBL" id="RHA82436.1"/>
    </source>
</evidence>
<comment type="caution">
    <text evidence="1">The sequence shown here is derived from an EMBL/GenBank/DDBJ whole genome shotgun (WGS) entry which is preliminary data.</text>
</comment>
<dbReference type="EMBL" id="QSFX01000056">
    <property type="protein sequence ID" value="RHA82436.1"/>
    <property type="molecule type" value="Genomic_DNA"/>
</dbReference>
<protein>
    <submittedName>
        <fullName evidence="1">Uncharacterized protein</fullName>
    </submittedName>
</protein>
<sequence length="133" mass="15759">MNYSESKLDDPIEKRYDSYYHVGTWLQIYFLNDECVRLRMIDIDEGSSEHARTTMGIHPGSTYSQMVELYGDSYEMHSYSERIIYTIYRYSVDDCIYEFGIPDENSDTIYNIDIYLLSQAPIYEYGEEILEAN</sequence>
<accession>A0A3R6A8C9</accession>